<evidence type="ECO:0000313" key="1">
    <source>
        <dbReference type="EMBL" id="MFC4304166.1"/>
    </source>
</evidence>
<dbReference type="EMBL" id="JBHSED010000019">
    <property type="protein sequence ID" value="MFC4304166.1"/>
    <property type="molecule type" value="Genomic_DNA"/>
</dbReference>
<reference evidence="2" key="1">
    <citation type="journal article" date="2019" name="Int. J. Syst. Evol. Microbiol.">
        <title>The Global Catalogue of Microorganisms (GCM) 10K type strain sequencing project: providing services to taxonomists for standard genome sequencing and annotation.</title>
        <authorList>
            <consortium name="The Broad Institute Genomics Platform"/>
            <consortium name="The Broad Institute Genome Sequencing Center for Infectious Disease"/>
            <person name="Wu L."/>
            <person name="Ma J."/>
        </authorList>
    </citation>
    <scope>NUCLEOTIDE SEQUENCE [LARGE SCALE GENOMIC DNA]</scope>
    <source>
        <strain evidence="2">CGMCC 4.1641</strain>
    </source>
</reference>
<keyword evidence="2" id="KW-1185">Reference proteome</keyword>
<evidence type="ECO:0000313" key="2">
    <source>
        <dbReference type="Proteomes" id="UP001595755"/>
    </source>
</evidence>
<dbReference type="RefSeq" id="WP_204604969.1">
    <property type="nucleotide sequence ID" value="NZ_JBHSED010000019.1"/>
</dbReference>
<proteinExistence type="predicted"/>
<sequence length="140" mass="16330">MKKPKSLSYKTAWRNFNSIHKIKVKYERTYEGKTFSETQNCRVEVIKSGKTLYEFQEVPISIVHYPNYADSRSGSDWYRFNIYWDDVGASNYTDMGLFGYYDTDYSNTIIKDNDIYITSSNGKKLVISLPKKVRALIGSK</sequence>
<accession>A0ABV8S9H1</accession>
<gene>
    <name evidence="1" type="ORF">ACFO1S_12070</name>
</gene>
<organism evidence="1 2">
    <name type="scientific">Cohnella boryungensis</name>
    <dbReference type="NCBI Taxonomy" id="768479"/>
    <lineage>
        <taxon>Bacteria</taxon>
        <taxon>Bacillati</taxon>
        <taxon>Bacillota</taxon>
        <taxon>Bacilli</taxon>
        <taxon>Bacillales</taxon>
        <taxon>Paenibacillaceae</taxon>
        <taxon>Cohnella</taxon>
    </lineage>
</organism>
<dbReference type="Proteomes" id="UP001595755">
    <property type="component" value="Unassembled WGS sequence"/>
</dbReference>
<comment type="caution">
    <text evidence="1">The sequence shown here is derived from an EMBL/GenBank/DDBJ whole genome shotgun (WGS) entry which is preliminary data.</text>
</comment>
<protein>
    <submittedName>
        <fullName evidence="1">Uncharacterized protein</fullName>
    </submittedName>
</protein>
<name>A0ABV8S9H1_9BACL</name>